<reference evidence="2 3" key="1">
    <citation type="journal article" date="2023" name="Mol. Phylogenet. Evol.">
        <title>Genome-scale phylogeny and comparative genomics of the fungal order Sordariales.</title>
        <authorList>
            <person name="Hensen N."/>
            <person name="Bonometti L."/>
            <person name="Westerberg I."/>
            <person name="Brannstrom I.O."/>
            <person name="Guillou S."/>
            <person name="Cros-Aarteil S."/>
            <person name="Calhoun S."/>
            <person name="Haridas S."/>
            <person name="Kuo A."/>
            <person name="Mondo S."/>
            <person name="Pangilinan J."/>
            <person name="Riley R."/>
            <person name="LaButti K."/>
            <person name="Andreopoulos B."/>
            <person name="Lipzen A."/>
            <person name="Chen C."/>
            <person name="Yan M."/>
            <person name="Daum C."/>
            <person name="Ng V."/>
            <person name="Clum A."/>
            <person name="Steindorff A."/>
            <person name="Ohm R.A."/>
            <person name="Martin F."/>
            <person name="Silar P."/>
            <person name="Natvig D.O."/>
            <person name="Lalanne C."/>
            <person name="Gautier V."/>
            <person name="Ament-Velasquez S.L."/>
            <person name="Kruys A."/>
            <person name="Hutchinson M.I."/>
            <person name="Powell A.J."/>
            <person name="Barry K."/>
            <person name="Miller A.N."/>
            <person name="Grigoriev I.V."/>
            <person name="Debuchy R."/>
            <person name="Gladieux P."/>
            <person name="Hiltunen Thoren M."/>
            <person name="Johannesson H."/>
        </authorList>
    </citation>
    <scope>NUCLEOTIDE SEQUENCE [LARGE SCALE GENOMIC DNA]</scope>
    <source>
        <strain evidence="2 3">FGSC 10403</strain>
    </source>
</reference>
<proteinExistence type="predicted"/>
<gene>
    <name evidence="2" type="ORF">B0T23DRAFT_378541</name>
</gene>
<name>A0AAJ0MSZ7_9PEZI</name>
<evidence type="ECO:0000313" key="3">
    <source>
        <dbReference type="Proteomes" id="UP001285908"/>
    </source>
</evidence>
<keyword evidence="3" id="KW-1185">Reference proteome</keyword>
<organism evidence="2 3">
    <name type="scientific">Neurospora hispaniola</name>
    <dbReference type="NCBI Taxonomy" id="588809"/>
    <lineage>
        <taxon>Eukaryota</taxon>
        <taxon>Fungi</taxon>
        <taxon>Dikarya</taxon>
        <taxon>Ascomycota</taxon>
        <taxon>Pezizomycotina</taxon>
        <taxon>Sordariomycetes</taxon>
        <taxon>Sordariomycetidae</taxon>
        <taxon>Sordariales</taxon>
        <taxon>Sordariaceae</taxon>
        <taxon>Neurospora</taxon>
    </lineage>
</organism>
<comment type="caution">
    <text evidence="2">The sequence shown here is derived from an EMBL/GenBank/DDBJ whole genome shotgun (WGS) entry which is preliminary data.</text>
</comment>
<sequence length="104" mass="11819">MITHLLVLALKTRALEVNKLNPSIMLVLCLTRPVNCGNLSTNVPWVGRRLLLNSGTTWRSSKWLMGSDNFLVAPSPPKRRLRERERERERGDPVQKAVGRHVPV</sequence>
<evidence type="ECO:0000256" key="1">
    <source>
        <dbReference type="SAM" id="MobiDB-lite"/>
    </source>
</evidence>
<dbReference type="Proteomes" id="UP001285908">
    <property type="component" value="Unassembled WGS sequence"/>
</dbReference>
<dbReference type="GeneID" id="87874726"/>
<dbReference type="EMBL" id="JAULSX010000003">
    <property type="protein sequence ID" value="KAK3495283.1"/>
    <property type="molecule type" value="Genomic_DNA"/>
</dbReference>
<dbReference type="RefSeq" id="XP_062694712.1">
    <property type="nucleotide sequence ID" value="XM_062837104.1"/>
</dbReference>
<feature type="compositionally biased region" description="Basic and acidic residues" evidence="1">
    <location>
        <begin position="82"/>
        <end position="93"/>
    </location>
</feature>
<accession>A0AAJ0MSZ7</accession>
<evidence type="ECO:0000313" key="2">
    <source>
        <dbReference type="EMBL" id="KAK3495283.1"/>
    </source>
</evidence>
<feature type="region of interest" description="Disordered" evidence="1">
    <location>
        <begin position="75"/>
        <end position="104"/>
    </location>
</feature>
<dbReference type="AlphaFoldDB" id="A0AAJ0MSZ7"/>
<protein>
    <submittedName>
        <fullName evidence="2">Uncharacterized protein</fullName>
    </submittedName>
</protein>